<reference evidence="10 11" key="1">
    <citation type="submission" date="2020-08" db="EMBL/GenBank/DDBJ databases">
        <title>A Genomic Blueprint of the Chicken Gut Microbiome.</title>
        <authorList>
            <person name="Gilroy R."/>
            <person name="Ravi A."/>
            <person name="Getino M."/>
            <person name="Pursley I."/>
            <person name="Horton D.L."/>
            <person name="Alikhan N.-F."/>
            <person name="Baker D."/>
            <person name="Gharbi K."/>
            <person name="Hall N."/>
            <person name="Watson M."/>
            <person name="Adriaenssens E.M."/>
            <person name="Foster-Nyarko E."/>
            <person name="Jarju S."/>
            <person name="Secka A."/>
            <person name="Antonio M."/>
            <person name="Oren A."/>
            <person name="Chaudhuri R."/>
            <person name="La Ragione R.M."/>
            <person name="Hildebrand F."/>
            <person name="Pallen M.J."/>
        </authorList>
    </citation>
    <scope>NUCLEOTIDE SEQUENCE [LARGE SCALE GENOMIC DNA]</scope>
    <source>
        <strain evidence="10 11">Re31</strain>
    </source>
</reference>
<feature type="transmembrane region" description="Helical" evidence="8">
    <location>
        <begin position="74"/>
        <end position="93"/>
    </location>
</feature>
<evidence type="ECO:0000259" key="9">
    <source>
        <dbReference type="PROSITE" id="PS51012"/>
    </source>
</evidence>
<comment type="caution">
    <text evidence="10">The sequence shown here is derived from an EMBL/GenBank/DDBJ whole genome shotgun (WGS) entry which is preliminary data.</text>
</comment>
<evidence type="ECO:0000256" key="2">
    <source>
        <dbReference type="ARBA" id="ARBA00007783"/>
    </source>
</evidence>
<proteinExistence type="inferred from homology"/>
<keyword evidence="5 8" id="KW-0812">Transmembrane</keyword>
<feature type="transmembrane region" description="Helical" evidence="8">
    <location>
        <begin position="183"/>
        <end position="200"/>
    </location>
</feature>
<keyword evidence="7 8" id="KW-0472">Membrane</keyword>
<evidence type="ECO:0000256" key="3">
    <source>
        <dbReference type="ARBA" id="ARBA00022448"/>
    </source>
</evidence>
<evidence type="ECO:0000256" key="8">
    <source>
        <dbReference type="RuleBase" id="RU361157"/>
    </source>
</evidence>
<dbReference type="PANTHER" id="PTHR30413:SF10">
    <property type="entry name" value="CAPSULE POLYSACCHARIDE EXPORT INNER-MEMBRANE PROTEIN CTRC"/>
    <property type="match status" value="1"/>
</dbReference>
<evidence type="ECO:0000313" key="11">
    <source>
        <dbReference type="Proteomes" id="UP000640930"/>
    </source>
</evidence>
<sequence length="272" mass="32192">MKSMFKILKEQFQYFYLIRRLSAFEIKSENRNNFLGSSWEVINLVIQVAIYWFVFSNVMERSDVTLANGEKIPYIFWLLAGFILWVFFFKSTLNSSSSIYSRIRILAKMNFPMSIVPSFVIFSQLYIHIVMILIFVIIFHIGGYFANIYYIQLLYFIPATIFLILGLSLITSTLSTIVRDVHMLLNAVLRMFIYLSPVLWDIGKLGAPFGDIVKLNPLFYLLEGYRAAFFGSEWYFITHWEYSIYFWVLSILIFIIGSNLHLKFRRHFVDYL</sequence>
<keyword evidence="3 8" id="KW-0813">Transport</keyword>
<dbReference type="Proteomes" id="UP000640930">
    <property type="component" value="Unassembled WGS sequence"/>
</dbReference>
<evidence type="ECO:0000256" key="5">
    <source>
        <dbReference type="ARBA" id="ARBA00022692"/>
    </source>
</evidence>
<evidence type="ECO:0000256" key="1">
    <source>
        <dbReference type="ARBA" id="ARBA00004651"/>
    </source>
</evidence>
<comment type="similarity">
    <text evidence="2 8">Belongs to the ABC-2 integral membrane protein family.</text>
</comment>
<evidence type="ECO:0000313" key="10">
    <source>
        <dbReference type="EMBL" id="MBD8028602.1"/>
    </source>
</evidence>
<keyword evidence="11" id="KW-1185">Reference proteome</keyword>
<feature type="domain" description="ABC transmembrane type-2" evidence="9">
    <location>
        <begin position="35"/>
        <end position="264"/>
    </location>
</feature>
<evidence type="ECO:0000256" key="4">
    <source>
        <dbReference type="ARBA" id="ARBA00022475"/>
    </source>
</evidence>
<feature type="transmembrane region" description="Helical" evidence="8">
    <location>
        <begin position="148"/>
        <end position="171"/>
    </location>
</feature>
<comment type="subcellular location">
    <subcellularLocation>
        <location evidence="1 8">Cell membrane</location>
        <topology evidence="1 8">Multi-pass membrane protein</topology>
    </subcellularLocation>
</comment>
<feature type="transmembrane region" description="Helical" evidence="8">
    <location>
        <begin position="34"/>
        <end position="54"/>
    </location>
</feature>
<feature type="transmembrane region" description="Helical" evidence="8">
    <location>
        <begin position="114"/>
        <end position="142"/>
    </location>
</feature>
<dbReference type="PROSITE" id="PS51012">
    <property type="entry name" value="ABC_TM2"/>
    <property type="match status" value="1"/>
</dbReference>
<feature type="transmembrane region" description="Helical" evidence="8">
    <location>
        <begin position="244"/>
        <end position="262"/>
    </location>
</feature>
<keyword evidence="4 8" id="KW-1003">Cell membrane</keyword>
<organism evidence="10 11">
    <name type="scientific">Ureibacillus galli</name>
    <dbReference type="NCBI Taxonomy" id="2762222"/>
    <lineage>
        <taxon>Bacteria</taxon>
        <taxon>Bacillati</taxon>
        <taxon>Bacillota</taxon>
        <taxon>Bacilli</taxon>
        <taxon>Bacillales</taxon>
        <taxon>Caryophanaceae</taxon>
        <taxon>Ureibacillus</taxon>
    </lineage>
</organism>
<dbReference type="InterPro" id="IPR013525">
    <property type="entry name" value="ABC2_TM"/>
</dbReference>
<accession>A0ABR8XH91</accession>
<dbReference type="RefSeq" id="WP_191708996.1">
    <property type="nucleotide sequence ID" value="NZ_JACSQA010000047.1"/>
</dbReference>
<name>A0ABR8XH91_9BACL</name>
<evidence type="ECO:0000256" key="6">
    <source>
        <dbReference type="ARBA" id="ARBA00022989"/>
    </source>
</evidence>
<keyword evidence="6 8" id="KW-1133">Transmembrane helix</keyword>
<dbReference type="EMBL" id="JACSQA010000047">
    <property type="protein sequence ID" value="MBD8028602.1"/>
    <property type="molecule type" value="Genomic_DNA"/>
</dbReference>
<evidence type="ECO:0000256" key="7">
    <source>
        <dbReference type="ARBA" id="ARBA00023136"/>
    </source>
</evidence>
<gene>
    <name evidence="10" type="ORF">H9636_18365</name>
</gene>
<dbReference type="InterPro" id="IPR047817">
    <property type="entry name" value="ABC2_TM_bact-type"/>
</dbReference>
<dbReference type="PANTHER" id="PTHR30413">
    <property type="entry name" value="INNER MEMBRANE TRANSPORT PERMEASE"/>
    <property type="match status" value="1"/>
</dbReference>
<protein>
    <recommendedName>
        <fullName evidence="8">Transport permease protein</fullName>
    </recommendedName>
</protein>
<dbReference type="Pfam" id="PF01061">
    <property type="entry name" value="ABC2_membrane"/>
    <property type="match status" value="1"/>
</dbReference>